<comment type="catalytic activity">
    <reaction evidence="1">
        <text>[protein]-peptidylproline (omega=180) = [protein]-peptidylproline (omega=0)</text>
        <dbReference type="Rhea" id="RHEA:16237"/>
        <dbReference type="Rhea" id="RHEA-COMP:10747"/>
        <dbReference type="Rhea" id="RHEA-COMP:10748"/>
        <dbReference type="ChEBI" id="CHEBI:83833"/>
        <dbReference type="ChEBI" id="CHEBI:83834"/>
        <dbReference type="EC" id="5.2.1.8"/>
    </reaction>
</comment>
<evidence type="ECO:0000313" key="10">
    <source>
        <dbReference type="Proteomes" id="UP001370348"/>
    </source>
</evidence>
<keyword evidence="3 7" id="KW-0732">Signal</keyword>
<dbReference type="SUPFAM" id="SSF109998">
    <property type="entry name" value="Triger factor/SurA peptide-binding domain-like"/>
    <property type="match status" value="1"/>
</dbReference>
<feature type="domain" description="PpiC" evidence="8">
    <location>
        <begin position="162"/>
        <end position="269"/>
    </location>
</feature>
<keyword evidence="4 6" id="KW-0697">Rotamase</keyword>
<dbReference type="RefSeq" id="WP_394824270.1">
    <property type="nucleotide sequence ID" value="NZ_CP089984.1"/>
</dbReference>
<dbReference type="Proteomes" id="UP001370348">
    <property type="component" value="Chromosome"/>
</dbReference>
<evidence type="ECO:0000313" key="9">
    <source>
        <dbReference type="EMBL" id="WXB14646.1"/>
    </source>
</evidence>
<dbReference type="GO" id="GO:0016853">
    <property type="term" value="F:isomerase activity"/>
    <property type="evidence" value="ECO:0007669"/>
    <property type="project" value="UniProtKB-KW"/>
</dbReference>
<protein>
    <recommendedName>
        <fullName evidence="2">peptidylprolyl isomerase</fullName>
        <ecNumber evidence="2">5.2.1.8</ecNumber>
    </recommendedName>
</protein>
<dbReference type="EMBL" id="CP089984">
    <property type="protein sequence ID" value="WXB14646.1"/>
    <property type="molecule type" value="Genomic_DNA"/>
</dbReference>
<dbReference type="Gene3D" id="3.10.50.40">
    <property type="match status" value="1"/>
</dbReference>
<dbReference type="PANTHER" id="PTHR47245:SF1">
    <property type="entry name" value="FOLDASE PROTEIN PRSA"/>
    <property type="match status" value="1"/>
</dbReference>
<evidence type="ECO:0000256" key="3">
    <source>
        <dbReference type="ARBA" id="ARBA00022729"/>
    </source>
</evidence>
<evidence type="ECO:0000256" key="1">
    <source>
        <dbReference type="ARBA" id="ARBA00000971"/>
    </source>
</evidence>
<evidence type="ECO:0000256" key="2">
    <source>
        <dbReference type="ARBA" id="ARBA00013194"/>
    </source>
</evidence>
<dbReference type="EC" id="5.2.1.8" evidence="2"/>
<organism evidence="9 10">
    <name type="scientific">Pendulispora albinea</name>
    <dbReference type="NCBI Taxonomy" id="2741071"/>
    <lineage>
        <taxon>Bacteria</taxon>
        <taxon>Pseudomonadati</taxon>
        <taxon>Myxococcota</taxon>
        <taxon>Myxococcia</taxon>
        <taxon>Myxococcales</taxon>
        <taxon>Sorangiineae</taxon>
        <taxon>Pendulisporaceae</taxon>
        <taxon>Pendulispora</taxon>
    </lineage>
</organism>
<evidence type="ECO:0000259" key="8">
    <source>
        <dbReference type="PROSITE" id="PS50198"/>
    </source>
</evidence>
<feature type="signal peptide" evidence="7">
    <location>
        <begin position="1"/>
        <end position="21"/>
    </location>
</feature>
<proteinExistence type="predicted"/>
<dbReference type="Gene3D" id="1.10.8.1040">
    <property type="match status" value="1"/>
</dbReference>
<keyword evidence="5 6" id="KW-0413">Isomerase</keyword>
<evidence type="ECO:0000256" key="4">
    <source>
        <dbReference type="ARBA" id="ARBA00023110"/>
    </source>
</evidence>
<evidence type="ECO:0000256" key="6">
    <source>
        <dbReference type="PROSITE-ProRule" id="PRU00278"/>
    </source>
</evidence>
<dbReference type="InterPro" id="IPR050245">
    <property type="entry name" value="PrsA_foldase"/>
</dbReference>
<reference evidence="9 10" key="1">
    <citation type="submission" date="2021-12" db="EMBL/GenBank/DDBJ databases">
        <title>Discovery of the Pendulisporaceae a myxobacterial family with distinct sporulation behavior and unique specialized metabolism.</title>
        <authorList>
            <person name="Garcia R."/>
            <person name="Popoff A."/>
            <person name="Bader C.D."/>
            <person name="Loehr J."/>
            <person name="Walesch S."/>
            <person name="Walt C."/>
            <person name="Boldt J."/>
            <person name="Bunk B."/>
            <person name="Haeckl F.J.F.P.J."/>
            <person name="Gunesch A.P."/>
            <person name="Birkelbach J."/>
            <person name="Nuebel U."/>
            <person name="Pietschmann T."/>
            <person name="Bach T."/>
            <person name="Mueller R."/>
        </authorList>
    </citation>
    <scope>NUCLEOTIDE SEQUENCE [LARGE SCALE GENOMIC DNA]</scope>
    <source>
        <strain evidence="9 10">MSr11954</strain>
    </source>
</reference>
<dbReference type="PROSITE" id="PS50198">
    <property type="entry name" value="PPIC_PPIASE_2"/>
    <property type="match status" value="1"/>
</dbReference>
<dbReference type="Pfam" id="PF13145">
    <property type="entry name" value="Rotamase_2"/>
    <property type="match status" value="1"/>
</dbReference>
<keyword evidence="10" id="KW-1185">Reference proteome</keyword>
<dbReference type="InterPro" id="IPR046357">
    <property type="entry name" value="PPIase_dom_sf"/>
</dbReference>
<dbReference type="InterPro" id="IPR027304">
    <property type="entry name" value="Trigger_fact/SurA_dom_sf"/>
</dbReference>
<evidence type="ECO:0000256" key="7">
    <source>
        <dbReference type="SAM" id="SignalP"/>
    </source>
</evidence>
<dbReference type="InterPro" id="IPR000297">
    <property type="entry name" value="PPIase_PpiC"/>
</dbReference>
<name>A0ABZ2LUP4_9BACT</name>
<feature type="chain" id="PRO_5045585410" description="peptidylprolyl isomerase" evidence="7">
    <location>
        <begin position="22"/>
        <end position="331"/>
    </location>
</feature>
<evidence type="ECO:0000256" key="5">
    <source>
        <dbReference type="ARBA" id="ARBA00023235"/>
    </source>
</evidence>
<dbReference type="PANTHER" id="PTHR47245">
    <property type="entry name" value="PEPTIDYLPROLYL ISOMERASE"/>
    <property type="match status" value="1"/>
</dbReference>
<accession>A0ABZ2LUP4</accession>
<gene>
    <name evidence="9" type="ORF">LZC94_43335</name>
</gene>
<dbReference type="PROSITE" id="PS51257">
    <property type="entry name" value="PROKAR_LIPOPROTEIN"/>
    <property type="match status" value="1"/>
</dbReference>
<sequence>MGRSRIILATLLLGLAPLAVASAGCNGKSHGQAAGDAAVRPSGGSLTPEEAAQVLVKVGTKTITLGEYAATLEQMDQFDRLRYQSPERRKELLQEMIQIELLAEEAAAKGYDKDPAADRDRRAIVREAFLARARKGSPSPNEVPEAEVRTYYEAHRADYRDPERRRASVIVLRDEASARALLDGARKASAAEWGELVRKKSLDPSAKNNVPVDLAGDVGMVSPPGDPRGENPRIPAEVRAALFAIGNVGDVHAKPVVSGGKAYLVRLTQKADARERSFAEAERTIRIKLAQDKMQAKESELLASLRAQYPVQIDEAALAAVKVELDAGKRN</sequence>